<dbReference type="GO" id="GO:0030246">
    <property type="term" value="F:carbohydrate binding"/>
    <property type="evidence" value="ECO:0007669"/>
    <property type="project" value="InterPro"/>
</dbReference>
<evidence type="ECO:0000256" key="2">
    <source>
        <dbReference type="ARBA" id="ARBA00023015"/>
    </source>
</evidence>
<dbReference type="PROSITE" id="PS50943">
    <property type="entry name" value="HTH_CROC1"/>
    <property type="match status" value="1"/>
</dbReference>
<reference evidence="6 7" key="1">
    <citation type="submission" date="2019-05" db="EMBL/GenBank/DDBJ databases">
        <title>Complete genome sequencing of Anaerostipes rhamnosivorans.</title>
        <authorList>
            <person name="Bui T.P.N."/>
            <person name="de Vos W.M."/>
        </authorList>
    </citation>
    <scope>NUCLEOTIDE SEQUENCE [LARGE SCALE GENOMIC DNA]</scope>
    <source>
        <strain evidence="6 7">1y2</strain>
    </source>
</reference>
<dbReference type="Gene3D" id="1.10.10.60">
    <property type="entry name" value="Homeodomain-like"/>
    <property type="match status" value="1"/>
</dbReference>
<dbReference type="AlphaFoldDB" id="A0A4V1EFW1"/>
<accession>A0A4V1EFW1</accession>
<evidence type="ECO:0000256" key="3">
    <source>
        <dbReference type="ARBA" id="ARBA00023125"/>
    </source>
</evidence>
<protein>
    <submittedName>
        <fullName evidence="6">Deoxyribonucleoside regulator DeoR (Transcriptional repressor)</fullName>
    </submittedName>
</protein>
<dbReference type="Gene3D" id="3.40.50.1360">
    <property type="match status" value="1"/>
</dbReference>
<dbReference type="InterPro" id="IPR009057">
    <property type="entry name" value="Homeodomain-like_sf"/>
</dbReference>
<dbReference type="EMBL" id="CP040058">
    <property type="protein sequence ID" value="QCP33960.1"/>
    <property type="molecule type" value="Genomic_DNA"/>
</dbReference>
<evidence type="ECO:0000259" key="5">
    <source>
        <dbReference type="PROSITE" id="PS50943"/>
    </source>
</evidence>
<dbReference type="OrthoDB" id="58802at2"/>
<dbReference type="Proteomes" id="UP000298653">
    <property type="component" value="Chromosome"/>
</dbReference>
<organism evidence="6 7">
    <name type="scientific">Anaerostipes rhamnosivorans</name>
    <dbReference type="NCBI Taxonomy" id="1229621"/>
    <lineage>
        <taxon>Bacteria</taxon>
        <taxon>Bacillati</taxon>
        <taxon>Bacillota</taxon>
        <taxon>Clostridia</taxon>
        <taxon>Lachnospirales</taxon>
        <taxon>Lachnospiraceae</taxon>
        <taxon>Anaerostipes</taxon>
    </lineage>
</organism>
<dbReference type="GO" id="GO:0003677">
    <property type="term" value="F:DNA binding"/>
    <property type="evidence" value="ECO:0007669"/>
    <property type="project" value="UniProtKB-KW"/>
</dbReference>
<dbReference type="InterPro" id="IPR037171">
    <property type="entry name" value="NagB/RpiA_transferase-like"/>
</dbReference>
<dbReference type="PANTHER" id="PTHR34294:SF1">
    <property type="entry name" value="TRANSCRIPTIONAL REGULATOR LSRR"/>
    <property type="match status" value="1"/>
</dbReference>
<dbReference type="SUPFAM" id="SSF100950">
    <property type="entry name" value="NagB/RpiA/CoA transferase-like"/>
    <property type="match status" value="1"/>
</dbReference>
<evidence type="ECO:0000256" key="4">
    <source>
        <dbReference type="ARBA" id="ARBA00023163"/>
    </source>
</evidence>
<dbReference type="InterPro" id="IPR001387">
    <property type="entry name" value="Cro/C1-type_HTH"/>
</dbReference>
<dbReference type="InterPro" id="IPR007324">
    <property type="entry name" value="Sugar-bd_dom_put"/>
</dbReference>
<evidence type="ECO:0000313" key="7">
    <source>
        <dbReference type="Proteomes" id="UP000298653"/>
    </source>
</evidence>
<keyword evidence="4" id="KW-0804">Transcription</keyword>
<sequence>MTKDIRERRTEKVEDNRFLIKVSELYFKDGLSQEKIAKKLNVSRTTISRALGKAKQEGIVRIHITYPESSNMMMEKEMEKRFGLKEALIAVPVEGQTSAQAVAGQTADYVIRVLKKNMILGVTWGRAMYEFVRRLGEDERTRALSYRNVKIVPFLGTPSEVDRNYKYRMTYSNTLATGIGDILGCTSYNLSAPMFVQDEQAKNMIESIDGVSKVLKIAEQSDIALFGIGSIGADSSIIKAGMRTGEEYEELRRQGGAGEIVGRIYDSFGNTIDEKLNKKMVGISLERMRTIPIRAGVAYGPGKTEAIRGAMKGGIINVLITDAATAENILEI</sequence>
<dbReference type="InterPro" id="IPR051054">
    <property type="entry name" value="SorC_transcr_regulators"/>
</dbReference>
<dbReference type="KEGG" id="arf:AR1Y2_0506"/>
<feature type="domain" description="HTH cro/C1-type" evidence="5">
    <location>
        <begin position="30"/>
        <end position="49"/>
    </location>
</feature>
<comment type="similarity">
    <text evidence="1">Belongs to the SorC transcriptional regulatory family.</text>
</comment>
<dbReference type="Pfam" id="PF13412">
    <property type="entry name" value="HTH_24"/>
    <property type="match status" value="1"/>
</dbReference>
<proteinExistence type="inferred from homology"/>
<dbReference type="SUPFAM" id="SSF46689">
    <property type="entry name" value="Homeodomain-like"/>
    <property type="match status" value="1"/>
</dbReference>
<dbReference type="PANTHER" id="PTHR34294">
    <property type="entry name" value="TRANSCRIPTIONAL REGULATOR-RELATED"/>
    <property type="match status" value="1"/>
</dbReference>
<name>A0A4V1EFW1_9FIRM</name>
<dbReference type="Pfam" id="PF04198">
    <property type="entry name" value="Sugar-bind"/>
    <property type="match status" value="1"/>
</dbReference>
<keyword evidence="2" id="KW-0805">Transcription regulation</keyword>
<evidence type="ECO:0000256" key="1">
    <source>
        <dbReference type="ARBA" id="ARBA00010466"/>
    </source>
</evidence>
<keyword evidence="7" id="KW-1185">Reference proteome</keyword>
<evidence type="ECO:0000313" key="6">
    <source>
        <dbReference type="EMBL" id="QCP33960.1"/>
    </source>
</evidence>
<gene>
    <name evidence="6" type="ORF">AR1Y2_0506</name>
</gene>
<keyword evidence="3" id="KW-0238">DNA-binding</keyword>